<name>A0A3B0XZ14_9ZZZZ</name>
<keyword evidence="7" id="KW-0418">Kinase</keyword>
<dbReference type="AlphaFoldDB" id="A0A3B0XZ14"/>
<dbReference type="InterPro" id="IPR036890">
    <property type="entry name" value="HATPase_C_sf"/>
</dbReference>
<keyword evidence="5" id="KW-0808">Transferase</keyword>
<dbReference type="SUPFAM" id="SSF55874">
    <property type="entry name" value="ATPase domain of HSP90 chaperone/DNA topoisomerase II/histidine kinase"/>
    <property type="match status" value="1"/>
</dbReference>
<reference evidence="14" key="1">
    <citation type="submission" date="2018-06" db="EMBL/GenBank/DDBJ databases">
        <authorList>
            <person name="Zhirakovskaya E."/>
        </authorList>
    </citation>
    <scope>NUCLEOTIDE SEQUENCE</scope>
</reference>
<dbReference type="CDD" id="cd00082">
    <property type="entry name" value="HisKA"/>
    <property type="match status" value="1"/>
</dbReference>
<sequence length="427" mass="47323">MTTNWSLRKRLAVSLAIFGGIVSLMLASIIYLASADLEARLIDDTLNAELDDFIARRHRNPLSLPERTATIRAYVVTEQGDTKLIPDRVKALEPGLHAIHLEGISYRAAVRAVANERFVVLYDTSALQQRESGFITLLSASVLLVTLLSALAGRWLAARLIAPVNELARRVSELHPEDEPTPLAEEFPWVEVRRLAEDFDVYLQRLHDFIERERLFTGDVSHELRTPLAIINGATELLLSDKTLDSRIQKRVLRIARATNSMEEITVALLALAREEGDASNRSIECDVETVAEEVIEHYQALFQHKAVDIVLDVKAPLKLHADHAILSMVLGNLLRNALSFTEQGQVVIKIDENTIQVEDTGPGLGTDNPEKLFQPYVQGNHNSSGAGLGLSLVWRLCELSDWTVKLSNAPEGGTRVVLQLTAAEGF</sequence>
<dbReference type="SMART" id="SM00388">
    <property type="entry name" value="HisKA"/>
    <property type="match status" value="1"/>
</dbReference>
<dbReference type="PROSITE" id="PS50109">
    <property type="entry name" value="HIS_KIN"/>
    <property type="match status" value="1"/>
</dbReference>
<organism evidence="14">
    <name type="scientific">hydrothermal vent metagenome</name>
    <dbReference type="NCBI Taxonomy" id="652676"/>
    <lineage>
        <taxon>unclassified sequences</taxon>
        <taxon>metagenomes</taxon>
        <taxon>ecological metagenomes</taxon>
    </lineage>
</organism>
<dbReference type="GO" id="GO:0005886">
    <property type="term" value="C:plasma membrane"/>
    <property type="evidence" value="ECO:0007669"/>
    <property type="project" value="TreeGrafter"/>
</dbReference>
<evidence type="ECO:0000256" key="1">
    <source>
        <dbReference type="ARBA" id="ARBA00000085"/>
    </source>
</evidence>
<comment type="subcellular location">
    <subcellularLocation>
        <location evidence="2">Membrane</location>
    </subcellularLocation>
</comment>
<evidence type="ECO:0000259" key="13">
    <source>
        <dbReference type="PROSITE" id="PS50885"/>
    </source>
</evidence>
<dbReference type="InterPro" id="IPR003660">
    <property type="entry name" value="HAMP_dom"/>
</dbReference>
<feature type="domain" description="Histidine kinase" evidence="12">
    <location>
        <begin position="219"/>
        <end position="425"/>
    </location>
</feature>
<proteinExistence type="predicted"/>
<evidence type="ECO:0000256" key="9">
    <source>
        <dbReference type="ARBA" id="ARBA00023012"/>
    </source>
</evidence>
<evidence type="ECO:0000256" key="4">
    <source>
        <dbReference type="ARBA" id="ARBA00022553"/>
    </source>
</evidence>
<keyword evidence="8 11" id="KW-1133">Transmembrane helix</keyword>
<dbReference type="InterPro" id="IPR036097">
    <property type="entry name" value="HisK_dim/P_sf"/>
</dbReference>
<keyword evidence="10 11" id="KW-0472">Membrane</keyword>
<evidence type="ECO:0000256" key="5">
    <source>
        <dbReference type="ARBA" id="ARBA00022679"/>
    </source>
</evidence>
<feature type="domain" description="HAMP" evidence="13">
    <location>
        <begin position="158"/>
        <end position="211"/>
    </location>
</feature>
<dbReference type="Pfam" id="PF02518">
    <property type="entry name" value="HATPase_c"/>
    <property type="match status" value="1"/>
</dbReference>
<evidence type="ECO:0000256" key="10">
    <source>
        <dbReference type="ARBA" id="ARBA00023136"/>
    </source>
</evidence>
<gene>
    <name evidence="14" type="ORF">MNBD_GAMMA09-2856</name>
</gene>
<protein>
    <recommendedName>
        <fullName evidence="3">histidine kinase</fullName>
        <ecNumber evidence="3">2.7.13.3</ecNumber>
    </recommendedName>
</protein>
<evidence type="ECO:0000256" key="11">
    <source>
        <dbReference type="SAM" id="Phobius"/>
    </source>
</evidence>
<dbReference type="EMBL" id="UOFI01000155">
    <property type="protein sequence ID" value="VAW69383.1"/>
    <property type="molecule type" value="Genomic_DNA"/>
</dbReference>
<accession>A0A3B0XZ14</accession>
<dbReference type="PROSITE" id="PS50885">
    <property type="entry name" value="HAMP"/>
    <property type="match status" value="1"/>
</dbReference>
<evidence type="ECO:0000256" key="3">
    <source>
        <dbReference type="ARBA" id="ARBA00012438"/>
    </source>
</evidence>
<dbReference type="InterPro" id="IPR003661">
    <property type="entry name" value="HisK_dim/P_dom"/>
</dbReference>
<comment type="catalytic activity">
    <reaction evidence="1">
        <text>ATP + protein L-histidine = ADP + protein N-phospho-L-histidine.</text>
        <dbReference type="EC" id="2.7.13.3"/>
    </reaction>
</comment>
<dbReference type="Gene3D" id="1.10.287.130">
    <property type="match status" value="1"/>
</dbReference>
<evidence type="ECO:0000313" key="14">
    <source>
        <dbReference type="EMBL" id="VAW69383.1"/>
    </source>
</evidence>
<dbReference type="InterPro" id="IPR050428">
    <property type="entry name" value="TCS_sensor_his_kinase"/>
</dbReference>
<dbReference type="SUPFAM" id="SSF47384">
    <property type="entry name" value="Homodimeric domain of signal transducing histidine kinase"/>
    <property type="match status" value="1"/>
</dbReference>
<evidence type="ECO:0000256" key="2">
    <source>
        <dbReference type="ARBA" id="ARBA00004370"/>
    </source>
</evidence>
<dbReference type="Gene3D" id="3.30.565.10">
    <property type="entry name" value="Histidine kinase-like ATPase, C-terminal domain"/>
    <property type="match status" value="1"/>
</dbReference>
<dbReference type="PANTHER" id="PTHR45436">
    <property type="entry name" value="SENSOR HISTIDINE KINASE YKOH"/>
    <property type="match status" value="1"/>
</dbReference>
<evidence type="ECO:0000256" key="7">
    <source>
        <dbReference type="ARBA" id="ARBA00022777"/>
    </source>
</evidence>
<keyword evidence="9" id="KW-0902">Two-component regulatory system</keyword>
<dbReference type="EC" id="2.7.13.3" evidence="3"/>
<feature type="transmembrane region" description="Helical" evidence="11">
    <location>
        <begin position="12"/>
        <end position="33"/>
    </location>
</feature>
<dbReference type="InterPro" id="IPR005467">
    <property type="entry name" value="His_kinase_dom"/>
</dbReference>
<keyword evidence="4" id="KW-0597">Phosphoprotein</keyword>
<evidence type="ECO:0000256" key="6">
    <source>
        <dbReference type="ARBA" id="ARBA00022692"/>
    </source>
</evidence>
<dbReference type="SMART" id="SM00387">
    <property type="entry name" value="HATPase_c"/>
    <property type="match status" value="1"/>
</dbReference>
<keyword evidence="6 11" id="KW-0812">Transmembrane</keyword>
<evidence type="ECO:0000256" key="8">
    <source>
        <dbReference type="ARBA" id="ARBA00022989"/>
    </source>
</evidence>
<dbReference type="PANTHER" id="PTHR45436:SF16">
    <property type="entry name" value="HISTIDINE KINASE"/>
    <property type="match status" value="1"/>
</dbReference>
<dbReference type="Pfam" id="PF00512">
    <property type="entry name" value="HisKA"/>
    <property type="match status" value="1"/>
</dbReference>
<dbReference type="InterPro" id="IPR003594">
    <property type="entry name" value="HATPase_dom"/>
</dbReference>
<evidence type="ECO:0000259" key="12">
    <source>
        <dbReference type="PROSITE" id="PS50109"/>
    </source>
</evidence>
<dbReference type="PRINTS" id="PR00344">
    <property type="entry name" value="BCTRLSENSOR"/>
</dbReference>
<dbReference type="InterPro" id="IPR004358">
    <property type="entry name" value="Sig_transdc_His_kin-like_C"/>
</dbReference>
<dbReference type="GO" id="GO:0000155">
    <property type="term" value="F:phosphorelay sensor kinase activity"/>
    <property type="evidence" value="ECO:0007669"/>
    <property type="project" value="InterPro"/>
</dbReference>